<dbReference type="EMBL" id="JAIWYP010000001">
    <property type="protein sequence ID" value="KAH3883844.1"/>
    <property type="molecule type" value="Genomic_DNA"/>
</dbReference>
<dbReference type="PANTHER" id="PTHR14015">
    <property type="entry name" value="OPIOID GROWTH FACTOR RECEPTOR OGFR ZETA-TYPE OPIOID RECEPTOR"/>
    <property type="match status" value="1"/>
</dbReference>
<protein>
    <recommendedName>
        <fullName evidence="3">Opioid growth factor receptor (OGFr) conserved domain-containing protein</fullName>
    </recommendedName>
</protein>
<dbReference type="PANTHER" id="PTHR14015:SF2">
    <property type="entry name" value="OPIOID GROWTH FACTOR RECEPTOR (OGFR) CONSERVED DOMAIN-CONTAINING PROTEIN"/>
    <property type="match status" value="1"/>
</dbReference>
<evidence type="ECO:0000313" key="4">
    <source>
        <dbReference type="EMBL" id="KAH3883844.1"/>
    </source>
</evidence>
<name>A0A9D4RWR4_DREPO</name>
<comment type="similarity">
    <text evidence="1">Belongs to the opioid growth factor receptor family.</text>
</comment>
<organism evidence="4 5">
    <name type="scientific">Dreissena polymorpha</name>
    <name type="common">Zebra mussel</name>
    <name type="synonym">Mytilus polymorpha</name>
    <dbReference type="NCBI Taxonomy" id="45954"/>
    <lineage>
        <taxon>Eukaryota</taxon>
        <taxon>Metazoa</taxon>
        <taxon>Spiralia</taxon>
        <taxon>Lophotrochozoa</taxon>
        <taxon>Mollusca</taxon>
        <taxon>Bivalvia</taxon>
        <taxon>Autobranchia</taxon>
        <taxon>Heteroconchia</taxon>
        <taxon>Euheterodonta</taxon>
        <taxon>Imparidentia</taxon>
        <taxon>Neoheterodontei</taxon>
        <taxon>Myida</taxon>
        <taxon>Dreissenoidea</taxon>
        <taxon>Dreissenidae</taxon>
        <taxon>Dreissena</taxon>
    </lineage>
</organism>
<dbReference type="Proteomes" id="UP000828390">
    <property type="component" value="Unassembled WGS sequence"/>
</dbReference>
<feature type="compositionally biased region" description="Polar residues" evidence="2">
    <location>
        <begin position="344"/>
        <end position="362"/>
    </location>
</feature>
<dbReference type="OrthoDB" id="9030204at2759"/>
<dbReference type="GO" id="GO:0140625">
    <property type="term" value="F:opioid growth factor receptor activity"/>
    <property type="evidence" value="ECO:0007669"/>
    <property type="project" value="InterPro"/>
</dbReference>
<dbReference type="Pfam" id="PF04664">
    <property type="entry name" value="OGFr_N"/>
    <property type="match status" value="1"/>
</dbReference>
<evidence type="ECO:0000256" key="1">
    <source>
        <dbReference type="ARBA" id="ARBA00010365"/>
    </source>
</evidence>
<keyword evidence="5" id="KW-1185">Reference proteome</keyword>
<feature type="compositionally biased region" description="Polar residues" evidence="2">
    <location>
        <begin position="43"/>
        <end position="53"/>
    </location>
</feature>
<evidence type="ECO:0000259" key="3">
    <source>
        <dbReference type="Pfam" id="PF04664"/>
    </source>
</evidence>
<feature type="region of interest" description="Disordered" evidence="2">
    <location>
        <begin position="43"/>
        <end position="73"/>
    </location>
</feature>
<evidence type="ECO:0000256" key="2">
    <source>
        <dbReference type="SAM" id="MobiDB-lite"/>
    </source>
</evidence>
<gene>
    <name evidence="4" type="ORF">DPMN_007812</name>
</gene>
<feature type="region of interest" description="Disordered" evidence="2">
    <location>
        <begin position="304"/>
        <end position="373"/>
    </location>
</feature>
<evidence type="ECO:0000313" key="5">
    <source>
        <dbReference type="Proteomes" id="UP000828390"/>
    </source>
</evidence>
<feature type="compositionally biased region" description="Polar residues" evidence="2">
    <location>
        <begin position="63"/>
        <end position="73"/>
    </location>
</feature>
<comment type="caution">
    <text evidence="4">The sequence shown here is derived from an EMBL/GenBank/DDBJ whole genome shotgun (WGS) entry which is preliminary data.</text>
</comment>
<dbReference type="AlphaFoldDB" id="A0A9D4RWR4"/>
<accession>A0A9D4RWR4</accession>
<reference evidence="4" key="1">
    <citation type="journal article" date="2019" name="bioRxiv">
        <title>The Genome of the Zebra Mussel, Dreissena polymorpha: A Resource for Invasive Species Research.</title>
        <authorList>
            <person name="McCartney M.A."/>
            <person name="Auch B."/>
            <person name="Kono T."/>
            <person name="Mallez S."/>
            <person name="Zhang Y."/>
            <person name="Obille A."/>
            <person name="Becker A."/>
            <person name="Abrahante J.E."/>
            <person name="Garbe J."/>
            <person name="Badalamenti J.P."/>
            <person name="Herman A."/>
            <person name="Mangelson H."/>
            <person name="Liachko I."/>
            <person name="Sullivan S."/>
            <person name="Sone E.D."/>
            <person name="Koren S."/>
            <person name="Silverstein K.A.T."/>
            <person name="Beckman K.B."/>
            <person name="Gohl D.M."/>
        </authorList>
    </citation>
    <scope>NUCLEOTIDE SEQUENCE</scope>
    <source>
        <strain evidence="4">Duluth1</strain>
        <tissue evidence="4">Whole animal</tissue>
    </source>
</reference>
<sequence length="373" mass="42229">MERLLKKCLIKHKPTRASILKESFNLAKKKQLEDKEKGFIQTHTHLSEASPQPRSKDDPGNKTAKQSKVSTPTVTNNVGAAFQIGDVVKTSGQPKTRKATGQRAITPKSTRTRDNLDFYSNSLRAQPSGKTIKEILQWRGDYRKLESNHGYIQWLFPILEGGGVNRFAQPLQEHEALAIKSNEAMRMRVQQAYQMMLDFYGMELARDDGSIRRCKANWKDRYAHLNRSRHNYLRITRIIKSLGLLGYEHFQLPWVKFLIEEAFSDYGELPGVRSSVLYWVYAINDETEQATICTQLARYGIYGPEEGLNSEPVPDYDSEDDSEGEDESQAEYGATGIGHMEAQVETSESSNVKASQKSQTLTGDIDNVKVTTV</sequence>
<dbReference type="InterPro" id="IPR039574">
    <property type="entry name" value="OGFr"/>
</dbReference>
<dbReference type="InterPro" id="IPR006757">
    <property type="entry name" value="OGF_rcpt"/>
</dbReference>
<reference evidence="4" key="2">
    <citation type="submission" date="2020-11" db="EMBL/GenBank/DDBJ databases">
        <authorList>
            <person name="McCartney M.A."/>
            <person name="Auch B."/>
            <person name="Kono T."/>
            <person name="Mallez S."/>
            <person name="Becker A."/>
            <person name="Gohl D.M."/>
            <person name="Silverstein K.A.T."/>
            <person name="Koren S."/>
            <person name="Bechman K.B."/>
            <person name="Herman A."/>
            <person name="Abrahante J.E."/>
            <person name="Garbe J."/>
        </authorList>
    </citation>
    <scope>NUCLEOTIDE SEQUENCE</scope>
    <source>
        <strain evidence="4">Duluth1</strain>
        <tissue evidence="4">Whole animal</tissue>
    </source>
</reference>
<dbReference type="GO" id="GO:0016020">
    <property type="term" value="C:membrane"/>
    <property type="evidence" value="ECO:0007669"/>
    <property type="project" value="InterPro"/>
</dbReference>
<proteinExistence type="inferred from homology"/>
<feature type="domain" description="Opioid growth factor receptor (OGFr) conserved" evidence="3">
    <location>
        <begin position="112"/>
        <end position="293"/>
    </location>
</feature>
<feature type="compositionally biased region" description="Acidic residues" evidence="2">
    <location>
        <begin position="314"/>
        <end position="329"/>
    </location>
</feature>